<dbReference type="Pfam" id="PF00609">
    <property type="entry name" value="DAGK_acc"/>
    <property type="match status" value="1"/>
</dbReference>
<name>A0A3P6V8W1_LITSI</name>
<comment type="similarity">
    <text evidence="2 10">Belongs to the eukaryotic diacylglycerol kinase family.</text>
</comment>
<evidence type="ECO:0000313" key="15">
    <source>
        <dbReference type="Proteomes" id="UP000277928"/>
    </source>
</evidence>
<keyword evidence="6 10" id="KW-0547">Nucleotide-binding</keyword>
<keyword evidence="4" id="KW-0479">Metal-binding</keyword>
<dbReference type="PROSITE" id="PS50081">
    <property type="entry name" value="ZF_DAG_PE_2"/>
    <property type="match status" value="1"/>
</dbReference>
<evidence type="ECO:0000256" key="6">
    <source>
        <dbReference type="ARBA" id="ARBA00022741"/>
    </source>
</evidence>
<keyword evidence="5" id="KW-0677">Repeat</keyword>
<dbReference type="InterPro" id="IPR037607">
    <property type="entry name" value="DGK"/>
</dbReference>
<evidence type="ECO:0000256" key="10">
    <source>
        <dbReference type="RuleBase" id="RU361128"/>
    </source>
</evidence>
<dbReference type="AlphaFoldDB" id="A0A3P6V8W1"/>
<evidence type="ECO:0000256" key="4">
    <source>
        <dbReference type="ARBA" id="ARBA00022723"/>
    </source>
</evidence>
<dbReference type="Gene3D" id="3.40.50.10330">
    <property type="entry name" value="Probable inorganic polyphosphate/atp-NAD kinase, domain 1"/>
    <property type="match status" value="1"/>
</dbReference>
<organism evidence="14 15">
    <name type="scientific">Litomosoides sigmodontis</name>
    <name type="common">Filarial nematode worm</name>
    <dbReference type="NCBI Taxonomy" id="42156"/>
    <lineage>
        <taxon>Eukaryota</taxon>
        <taxon>Metazoa</taxon>
        <taxon>Ecdysozoa</taxon>
        <taxon>Nematoda</taxon>
        <taxon>Chromadorea</taxon>
        <taxon>Rhabditida</taxon>
        <taxon>Spirurina</taxon>
        <taxon>Spiruromorpha</taxon>
        <taxon>Filarioidea</taxon>
        <taxon>Onchocercidae</taxon>
        <taxon>Litomosoides</taxon>
    </lineage>
</organism>
<dbReference type="InterPro" id="IPR001206">
    <property type="entry name" value="Diacylglycerol_kinase_cat_dom"/>
</dbReference>
<dbReference type="PROSITE" id="PS50146">
    <property type="entry name" value="DAGK"/>
    <property type="match status" value="1"/>
</dbReference>
<dbReference type="EMBL" id="UYRX01000812">
    <property type="protein sequence ID" value="VDK86414.1"/>
    <property type="molecule type" value="Genomic_DNA"/>
</dbReference>
<sequence>MFRGVRGNLPSCSICGVCDEECGDGVGLTDFRCAFCQFTVHTRCRQLMNGRCTMGANWDFIIPPACVTLRKVGSRRNKQLIVDTICQPNNVDHLSWKPLFVIVNPESGGAEGLDALRTFRMFLHPVQVINIRQIGVGTALRWVNMYPEINCRIIIAGGDGTVSLALDAISEFERKLPVAVLPLGTGNDLSRTLGWGSGHKGLVDFFEVCRDVRSAKTVKLDRWTVDIIHKRQLGIRAKNKRLSMVNYVSVGVDACVTYGMQSTRDSIRRIVSSRFLNKVLFFTFGTKDVLEHACANLDRKVELTVDGTVIPLPPIEGLIVLNIPFWGAGVRPWVDLFSPQAIDDRKFEVFAVRSSFHIAQMQIGVSQGISIAQGTTLKLRIFGATLPAQCDGEAWLQPPCIMHITHKDQALMESCSTEQFWFMFCAYVNTIELLSQNSGSWNERLYREGKEMHTDDENEIEYTVVKRVASVTIESDSQGEAEAEQCSGRVKRKKRVVKREESNEKMDVDIVPQASTVNKGMDWDGMCSASELSSSESCSSNGREADDEQSDWVGPVSENQNFPVPRTLTRQQRFIKTRTASVALQRKLERFIRDDSQHQLVVKHWNSHRQVSRVLQFFDLEVSKRGSGTVVLKKTR</sequence>
<evidence type="ECO:0000259" key="12">
    <source>
        <dbReference type="PROSITE" id="PS50081"/>
    </source>
</evidence>
<feature type="compositionally biased region" description="Low complexity" evidence="11">
    <location>
        <begin position="528"/>
        <end position="540"/>
    </location>
</feature>
<dbReference type="InterPro" id="IPR017438">
    <property type="entry name" value="ATP-NAD_kinase_N"/>
</dbReference>
<dbReference type="SMART" id="SM00046">
    <property type="entry name" value="DAGKc"/>
    <property type="match status" value="1"/>
</dbReference>
<keyword evidence="3 10" id="KW-0808">Transferase</keyword>
<dbReference type="GO" id="GO:0016020">
    <property type="term" value="C:membrane"/>
    <property type="evidence" value="ECO:0007669"/>
    <property type="project" value="TreeGrafter"/>
</dbReference>
<evidence type="ECO:0000256" key="9">
    <source>
        <dbReference type="ARBA" id="ARBA00022840"/>
    </source>
</evidence>
<dbReference type="SUPFAM" id="SSF111331">
    <property type="entry name" value="NAD kinase/diacylglycerol kinase-like"/>
    <property type="match status" value="1"/>
</dbReference>
<dbReference type="EC" id="2.7.1.107" evidence="10"/>
<evidence type="ECO:0000259" key="13">
    <source>
        <dbReference type="PROSITE" id="PS50146"/>
    </source>
</evidence>
<feature type="region of interest" description="Disordered" evidence="11">
    <location>
        <begin position="528"/>
        <end position="563"/>
    </location>
</feature>
<dbReference type="SMART" id="SM00045">
    <property type="entry name" value="DAGKa"/>
    <property type="match status" value="1"/>
</dbReference>
<keyword evidence="15" id="KW-1185">Reference proteome</keyword>
<keyword evidence="9 10" id="KW-0067">ATP-binding</keyword>
<evidence type="ECO:0000256" key="7">
    <source>
        <dbReference type="ARBA" id="ARBA00022777"/>
    </source>
</evidence>
<keyword evidence="7 10" id="KW-0418">Kinase</keyword>
<evidence type="ECO:0000256" key="3">
    <source>
        <dbReference type="ARBA" id="ARBA00022679"/>
    </source>
</evidence>
<protein>
    <recommendedName>
        <fullName evidence="10">Diacylglycerol kinase</fullName>
        <shortName evidence="10">DAG kinase</shortName>
        <ecNumber evidence="10">2.7.1.107</ecNumber>
    </recommendedName>
</protein>
<accession>A0A3P6V8W1</accession>
<gene>
    <name evidence="14" type="ORF">NLS_LOCUS7602</name>
</gene>
<dbReference type="InterPro" id="IPR046349">
    <property type="entry name" value="C1-like_sf"/>
</dbReference>
<feature type="domain" description="DAGKc" evidence="13">
    <location>
        <begin position="94"/>
        <end position="229"/>
    </location>
</feature>
<feature type="domain" description="Phorbol-ester/DAG-type" evidence="12">
    <location>
        <begin position="1"/>
        <end position="52"/>
    </location>
</feature>
<dbReference type="InterPro" id="IPR000756">
    <property type="entry name" value="Diacylglycerol_kin_accessory"/>
</dbReference>
<evidence type="ECO:0000256" key="8">
    <source>
        <dbReference type="ARBA" id="ARBA00022833"/>
    </source>
</evidence>
<evidence type="ECO:0000256" key="1">
    <source>
        <dbReference type="ARBA" id="ARBA00001383"/>
    </source>
</evidence>
<dbReference type="InterPro" id="IPR002219">
    <property type="entry name" value="PKC_DAG/PE"/>
</dbReference>
<evidence type="ECO:0000256" key="11">
    <source>
        <dbReference type="SAM" id="MobiDB-lite"/>
    </source>
</evidence>
<dbReference type="Gene3D" id="2.60.200.40">
    <property type="match status" value="1"/>
</dbReference>
<dbReference type="GO" id="GO:0005524">
    <property type="term" value="F:ATP binding"/>
    <property type="evidence" value="ECO:0007669"/>
    <property type="project" value="UniProtKB-KW"/>
</dbReference>
<proteinExistence type="inferred from homology"/>
<evidence type="ECO:0000256" key="2">
    <source>
        <dbReference type="ARBA" id="ARBA00009280"/>
    </source>
</evidence>
<dbReference type="GO" id="GO:0046872">
    <property type="term" value="F:metal ion binding"/>
    <property type="evidence" value="ECO:0007669"/>
    <property type="project" value="UniProtKB-KW"/>
</dbReference>
<keyword evidence="8" id="KW-0862">Zinc</keyword>
<dbReference type="Gene3D" id="3.30.60.20">
    <property type="match status" value="1"/>
</dbReference>
<dbReference type="PANTHER" id="PTHR11255">
    <property type="entry name" value="DIACYLGLYCEROL KINASE"/>
    <property type="match status" value="1"/>
</dbReference>
<dbReference type="CDD" id="cd20853">
    <property type="entry name" value="C1_DGKepsilon_typeIII_rpt2"/>
    <property type="match status" value="1"/>
</dbReference>
<dbReference type="InterPro" id="IPR016064">
    <property type="entry name" value="NAD/diacylglycerol_kinase_sf"/>
</dbReference>
<dbReference type="Proteomes" id="UP000277928">
    <property type="component" value="Unassembled WGS sequence"/>
</dbReference>
<evidence type="ECO:0000313" key="14">
    <source>
        <dbReference type="EMBL" id="VDK86414.1"/>
    </source>
</evidence>
<reference evidence="14 15" key="1">
    <citation type="submission" date="2018-08" db="EMBL/GenBank/DDBJ databases">
        <authorList>
            <person name="Laetsch R D."/>
            <person name="Stevens L."/>
            <person name="Kumar S."/>
            <person name="Blaxter L. M."/>
        </authorList>
    </citation>
    <scope>NUCLEOTIDE SEQUENCE [LARGE SCALE GENOMIC DNA]</scope>
</reference>
<dbReference type="OrthoDB" id="242257at2759"/>
<dbReference type="GO" id="GO:0007200">
    <property type="term" value="P:phospholipase C-activating G protein-coupled receptor signaling pathway"/>
    <property type="evidence" value="ECO:0007669"/>
    <property type="project" value="InterPro"/>
</dbReference>
<evidence type="ECO:0000256" key="5">
    <source>
        <dbReference type="ARBA" id="ARBA00022737"/>
    </source>
</evidence>
<dbReference type="SUPFAM" id="SSF57889">
    <property type="entry name" value="Cysteine-rich domain"/>
    <property type="match status" value="1"/>
</dbReference>
<dbReference type="STRING" id="42156.A0A3P6V8W1"/>
<dbReference type="Pfam" id="PF00781">
    <property type="entry name" value="DAGK_cat"/>
    <property type="match status" value="1"/>
</dbReference>
<dbReference type="GO" id="GO:0004143">
    <property type="term" value="F:ATP-dependent diacylglycerol kinase activity"/>
    <property type="evidence" value="ECO:0007669"/>
    <property type="project" value="UniProtKB-EC"/>
</dbReference>
<dbReference type="PANTHER" id="PTHR11255:SF118">
    <property type="entry name" value="DIACYLGLYCEROL KINASE EPSILON"/>
    <property type="match status" value="1"/>
</dbReference>
<comment type="catalytic activity">
    <reaction evidence="1 10">
        <text>a 1,2-diacyl-sn-glycerol + ATP = a 1,2-diacyl-sn-glycero-3-phosphate + ADP + H(+)</text>
        <dbReference type="Rhea" id="RHEA:10272"/>
        <dbReference type="ChEBI" id="CHEBI:15378"/>
        <dbReference type="ChEBI" id="CHEBI:17815"/>
        <dbReference type="ChEBI" id="CHEBI:30616"/>
        <dbReference type="ChEBI" id="CHEBI:58608"/>
        <dbReference type="ChEBI" id="CHEBI:456216"/>
        <dbReference type="EC" id="2.7.1.107"/>
    </reaction>
</comment>